<protein>
    <submittedName>
        <fullName evidence="2">PHP domain-containing protein</fullName>
    </submittedName>
</protein>
<dbReference type="Pfam" id="PF02811">
    <property type="entry name" value="PHP"/>
    <property type="match status" value="1"/>
</dbReference>
<feature type="domain" description="Polymerase/histidinol phosphatase N-terminal" evidence="1">
    <location>
        <begin position="24"/>
        <end position="88"/>
    </location>
</feature>
<evidence type="ECO:0000313" key="2">
    <source>
        <dbReference type="EMBL" id="HHI66316.1"/>
    </source>
</evidence>
<dbReference type="CDD" id="cd07432">
    <property type="entry name" value="PHP_HisPPase"/>
    <property type="match status" value="1"/>
</dbReference>
<reference evidence="2" key="1">
    <citation type="journal article" date="2020" name="mSystems">
        <title>Genome- and Community-Level Interaction Insights into Carbon Utilization and Element Cycling Functions of Hydrothermarchaeota in Hydrothermal Sediment.</title>
        <authorList>
            <person name="Zhou Z."/>
            <person name="Liu Y."/>
            <person name="Xu W."/>
            <person name="Pan J."/>
            <person name="Luo Z.H."/>
            <person name="Li M."/>
        </authorList>
    </citation>
    <scope>NUCLEOTIDE SEQUENCE [LARGE SCALE GENOMIC DNA]</scope>
    <source>
        <strain evidence="2">SpSt-1019</strain>
    </source>
</reference>
<dbReference type="EMBL" id="DRUY01000244">
    <property type="protein sequence ID" value="HHI66316.1"/>
    <property type="molecule type" value="Genomic_DNA"/>
</dbReference>
<dbReference type="GO" id="GO:0035312">
    <property type="term" value="F:5'-3' DNA exonuclease activity"/>
    <property type="evidence" value="ECO:0007669"/>
    <property type="project" value="TreeGrafter"/>
</dbReference>
<organism evidence="2">
    <name type="scientific">Thermodesulfobium narugense</name>
    <dbReference type="NCBI Taxonomy" id="184064"/>
    <lineage>
        <taxon>Bacteria</taxon>
        <taxon>Pseudomonadati</taxon>
        <taxon>Thermodesulfobiota</taxon>
        <taxon>Thermodesulfobiia</taxon>
        <taxon>Thermodesulfobiales</taxon>
        <taxon>Thermodesulfobiaceae</taxon>
        <taxon>Thermodesulfobium</taxon>
    </lineage>
</organism>
<dbReference type="SMART" id="SM00481">
    <property type="entry name" value="POLIIIAc"/>
    <property type="match status" value="1"/>
</dbReference>
<dbReference type="Gene3D" id="3.20.20.140">
    <property type="entry name" value="Metal-dependent hydrolases"/>
    <property type="match status" value="1"/>
</dbReference>
<dbReference type="InterPro" id="IPR004013">
    <property type="entry name" value="PHP_dom"/>
</dbReference>
<dbReference type="AlphaFoldDB" id="A0A7C5KC80"/>
<comment type="caution">
    <text evidence="2">The sequence shown here is derived from an EMBL/GenBank/DDBJ whole genome shotgun (WGS) entry which is preliminary data.</text>
</comment>
<dbReference type="PANTHER" id="PTHR42924:SF3">
    <property type="entry name" value="POLYMERASE_HISTIDINOL PHOSPHATASE N-TERMINAL DOMAIN-CONTAINING PROTEIN"/>
    <property type="match status" value="1"/>
</dbReference>
<dbReference type="PANTHER" id="PTHR42924">
    <property type="entry name" value="EXONUCLEASE"/>
    <property type="match status" value="1"/>
</dbReference>
<dbReference type="GO" id="GO:0004534">
    <property type="term" value="F:5'-3' RNA exonuclease activity"/>
    <property type="evidence" value="ECO:0007669"/>
    <property type="project" value="TreeGrafter"/>
</dbReference>
<dbReference type="InterPro" id="IPR003141">
    <property type="entry name" value="Pol/His_phosphatase_N"/>
</dbReference>
<dbReference type="InterPro" id="IPR016195">
    <property type="entry name" value="Pol/histidinol_Pase-like"/>
</dbReference>
<sequence length="237" mass="27361">MFELYFKRYLSKGWSFKRKMKYKIDLHVHTNFSRDSNITIEELRNKSLLHGINVVAITDHNTIKGALIAKKEIKEIKIIVGEEILTKEGEIIGLFLDSEIEPFLSASETIKQIREQRGLVYIPHPFSFFRNAIKNSAKVSLIDEFDIIESFNAKSLPYENFLAEEFAAKNRKIVAAGSDAHSIEGFGKTYSYVETESEISRENLVEILSKAKIVGKYFFIENIFYKISASFQKRKEL</sequence>
<name>A0A7C5KC80_9BACT</name>
<gene>
    <name evidence="2" type="ORF">ENL70_07200</name>
</gene>
<dbReference type="SUPFAM" id="SSF89550">
    <property type="entry name" value="PHP domain-like"/>
    <property type="match status" value="1"/>
</dbReference>
<evidence type="ECO:0000259" key="1">
    <source>
        <dbReference type="SMART" id="SM00481"/>
    </source>
</evidence>
<dbReference type="Pfam" id="PF13263">
    <property type="entry name" value="PHP_C"/>
    <property type="match status" value="1"/>
</dbReference>
<proteinExistence type="predicted"/>
<accession>A0A7C5KC80</accession>
<dbReference type="InterPro" id="IPR052018">
    <property type="entry name" value="PHP_domain"/>
</dbReference>